<keyword evidence="6" id="KW-0378">Hydrolase</keyword>
<sequence>MDIKEHFKLLIELLDIERKEDLHQYKLLMSDTSLEERKKKGICWYPVQLDRLTYDNSDRIIIKLSREQQQNQSHSFSTGKSVSLFSEAGSNEEAKTNTKAVVNYVRDGEMTITLNDDDEPEWIHDGKLGVQLLFDESSYKEMDRALNICLTSEDPQLNKMKEILLGVKQANFNKIHEFEVPRLNSSQNEALMKVISSDEVAIIHGPPGTGKTTTLVECVKQNLKTTSQILVCAPSNAAVDLLTEKMAEEGINVLRLGHPARVDESIVHQTIDFKATKHMRYKELKAIKQQEVMLRDAAKKFKRNFGPDQKRERKKLYVEANQLRKEIRGLSEYISKDILEKAQVITCTLVGSTTQLLRGRRFETVYIDEAAQALEAATWIPILKADRVILAGDHQQLPPTIKSMDAARKGMDITLFEHIIQNKDVDVMLKEQYRMNELIMNFSSQHFYHDELIANDVVKEWKIFNDDFPVEFIDTAGTGYQEEVEKESLSTYNKEEAALLLKHFEHYLVELGDEINQVSSIGIIAPYSAQVKRLKWLFKSSSIPKEVMEKISINTVDSFQGQERDIIYISLVRSNDDGEIGFLSNTRRMNVAMTRAKKKLVMIGDSGTITRNKFFSKMFDYVNEIGAYRSAFEYLYD</sequence>
<dbReference type="FunFam" id="3.40.50.300:FF:000326">
    <property type="entry name" value="P-loop containing nucleoside triphosphate hydrolase"/>
    <property type="match status" value="1"/>
</dbReference>
<evidence type="ECO:0000256" key="7">
    <source>
        <dbReference type="ARBA" id="ARBA00022806"/>
    </source>
</evidence>
<organism evidence="10 11">
    <name type="scientific">Flammeovirga agarivorans</name>
    <dbReference type="NCBI Taxonomy" id="2726742"/>
    <lineage>
        <taxon>Bacteria</taxon>
        <taxon>Pseudomonadati</taxon>
        <taxon>Bacteroidota</taxon>
        <taxon>Cytophagia</taxon>
        <taxon>Cytophagales</taxon>
        <taxon>Flammeovirgaceae</taxon>
        <taxon>Flammeovirga</taxon>
    </lineage>
</organism>
<dbReference type="InterPro" id="IPR048761">
    <property type="entry name" value="SMUBP-2_HCS1_1B"/>
</dbReference>
<dbReference type="GO" id="GO:0005524">
    <property type="term" value="F:ATP binding"/>
    <property type="evidence" value="ECO:0007669"/>
    <property type="project" value="UniProtKB-KW"/>
</dbReference>
<dbReference type="GO" id="GO:0043139">
    <property type="term" value="F:5'-3' DNA helicase activity"/>
    <property type="evidence" value="ECO:0007669"/>
    <property type="project" value="TreeGrafter"/>
</dbReference>
<evidence type="ECO:0000313" key="10">
    <source>
        <dbReference type="EMBL" id="NLR92193.1"/>
    </source>
</evidence>
<keyword evidence="11" id="KW-1185">Reference proteome</keyword>
<dbReference type="GO" id="GO:0005737">
    <property type="term" value="C:cytoplasm"/>
    <property type="evidence" value="ECO:0007669"/>
    <property type="project" value="UniProtKB-SubCell"/>
</dbReference>
<dbReference type="PANTHER" id="PTHR43788:SF8">
    <property type="entry name" value="DNA-BINDING PROTEIN SMUBP-2"/>
    <property type="match status" value="1"/>
</dbReference>
<dbReference type="GO" id="GO:0016787">
    <property type="term" value="F:hydrolase activity"/>
    <property type="evidence" value="ECO:0007669"/>
    <property type="project" value="UniProtKB-KW"/>
</dbReference>
<feature type="domain" description="AAA+ ATPase" evidence="9">
    <location>
        <begin position="197"/>
        <end position="426"/>
    </location>
</feature>
<dbReference type="GO" id="GO:0005694">
    <property type="term" value="C:chromosome"/>
    <property type="evidence" value="ECO:0007669"/>
    <property type="project" value="UniProtKB-ARBA"/>
</dbReference>
<dbReference type="InterPro" id="IPR041679">
    <property type="entry name" value="DNA2/NAM7-like_C"/>
</dbReference>
<dbReference type="InterPro" id="IPR027417">
    <property type="entry name" value="P-loop_NTPase"/>
</dbReference>
<dbReference type="EC" id="3.6.4.12" evidence="3"/>
<comment type="subcellular location">
    <subcellularLocation>
        <location evidence="1">Cytoplasm</location>
    </subcellularLocation>
</comment>
<keyword evidence="7" id="KW-0347">Helicase</keyword>
<evidence type="ECO:0000256" key="6">
    <source>
        <dbReference type="ARBA" id="ARBA00022801"/>
    </source>
</evidence>
<dbReference type="CDD" id="cd18808">
    <property type="entry name" value="SF1_C_Upf1"/>
    <property type="match status" value="1"/>
</dbReference>
<evidence type="ECO:0000256" key="8">
    <source>
        <dbReference type="ARBA" id="ARBA00022840"/>
    </source>
</evidence>
<dbReference type="Gene3D" id="3.40.50.300">
    <property type="entry name" value="P-loop containing nucleotide triphosphate hydrolases"/>
    <property type="match status" value="2"/>
</dbReference>
<dbReference type="Gene3D" id="2.40.30.270">
    <property type="match status" value="1"/>
</dbReference>
<protein>
    <recommendedName>
        <fullName evidence="3">DNA helicase</fullName>
        <ecNumber evidence="3">3.6.4.12</ecNumber>
    </recommendedName>
</protein>
<evidence type="ECO:0000256" key="1">
    <source>
        <dbReference type="ARBA" id="ARBA00004496"/>
    </source>
</evidence>
<dbReference type="Proteomes" id="UP000585050">
    <property type="component" value="Unassembled WGS sequence"/>
</dbReference>
<comment type="caution">
    <text evidence="10">The sequence shown here is derived from an EMBL/GenBank/DDBJ whole genome shotgun (WGS) entry which is preliminary data.</text>
</comment>
<evidence type="ECO:0000256" key="4">
    <source>
        <dbReference type="ARBA" id="ARBA00022490"/>
    </source>
</evidence>
<dbReference type="GO" id="GO:0003723">
    <property type="term" value="F:RNA binding"/>
    <property type="evidence" value="ECO:0007669"/>
    <property type="project" value="InterPro"/>
</dbReference>
<reference evidence="10 11" key="1">
    <citation type="submission" date="2020-04" db="EMBL/GenBank/DDBJ databases">
        <title>Flammeovirga sp. SR4, a novel species isolated from seawater.</title>
        <authorList>
            <person name="Wang X."/>
        </authorList>
    </citation>
    <scope>NUCLEOTIDE SEQUENCE [LARGE SCALE GENOMIC DNA]</scope>
    <source>
        <strain evidence="10 11">SR4</strain>
    </source>
</reference>
<dbReference type="AlphaFoldDB" id="A0A7X8XWC5"/>
<keyword evidence="4" id="KW-0963">Cytoplasm</keyword>
<dbReference type="InterPro" id="IPR050534">
    <property type="entry name" value="Coronavir_polyprotein_1ab"/>
</dbReference>
<evidence type="ECO:0000256" key="3">
    <source>
        <dbReference type="ARBA" id="ARBA00012551"/>
    </source>
</evidence>
<name>A0A7X8XWC5_9BACT</name>
<dbReference type="SMART" id="SM00382">
    <property type="entry name" value="AAA"/>
    <property type="match status" value="1"/>
</dbReference>
<dbReference type="EMBL" id="JABAIL010000004">
    <property type="protein sequence ID" value="NLR92193.1"/>
    <property type="molecule type" value="Genomic_DNA"/>
</dbReference>
<evidence type="ECO:0000256" key="2">
    <source>
        <dbReference type="ARBA" id="ARBA00007913"/>
    </source>
</evidence>
<evidence type="ECO:0000256" key="5">
    <source>
        <dbReference type="ARBA" id="ARBA00022741"/>
    </source>
</evidence>
<comment type="similarity">
    <text evidence="2">Belongs to the DNA2/NAM7 helicase family.</text>
</comment>
<evidence type="ECO:0000313" key="11">
    <source>
        <dbReference type="Proteomes" id="UP000585050"/>
    </source>
</evidence>
<dbReference type="InterPro" id="IPR047187">
    <property type="entry name" value="SF1_C_Upf1"/>
</dbReference>
<dbReference type="InterPro" id="IPR003593">
    <property type="entry name" value="AAA+_ATPase"/>
</dbReference>
<dbReference type="Pfam" id="PF21138">
    <property type="entry name" value="SMUBP-2_HCS1_1B"/>
    <property type="match status" value="1"/>
</dbReference>
<dbReference type="RefSeq" id="WP_168882913.1">
    <property type="nucleotide sequence ID" value="NZ_JABAIL010000004.1"/>
</dbReference>
<proteinExistence type="inferred from homology"/>
<dbReference type="PANTHER" id="PTHR43788">
    <property type="entry name" value="DNA2/NAM7 HELICASE FAMILY MEMBER"/>
    <property type="match status" value="1"/>
</dbReference>
<accession>A0A7X8XWC5</accession>
<gene>
    <name evidence="10" type="ORF">HGP29_13280</name>
</gene>
<evidence type="ECO:0000259" key="9">
    <source>
        <dbReference type="SMART" id="SM00382"/>
    </source>
</evidence>
<keyword evidence="8" id="KW-0067">ATP-binding</keyword>
<dbReference type="Pfam" id="PF13087">
    <property type="entry name" value="AAA_12"/>
    <property type="match status" value="1"/>
</dbReference>
<keyword evidence="5" id="KW-0547">Nucleotide-binding</keyword>
<dbReference type="InterPro" id="IPR041677">
    <property type="entry name" value="DNA2/NAM7_AAA_11"/>
</dbReference>
<dbReference type="SUPFAM" id="SSF52540">
    <property type="entry name" value="P-loop containing nucleoside triphosphate hydrolases"/>
    <property type="match status" value="1"/>
</dbReference>
<dbReference type="Pfam" id="PF13086">
    <property type="entry name" value="AAA_11"/>
    <property type="match status" value="1"/>
</dbReference>